<keyword evidence="1" id="KW-1133">Transmembrane helix</keyword>
<dbReference type="EMBL" id="UINC01003255">
    <property type="protein sequence ID" value="SVA04714.1"/>
    <property type="molecule type" value="Genomic_DNA"/>
</dbReference>
<keyword evidence="1" id="KW-0812">Transmembrane</keyword>
<evidence type="ECO:0000259" key="2">
    <source>
        <dbReference type="Pfam" id="PF20349"/>
    </source>
</evidence>
<evidence type="ECO:0000313" key="3">
    <source>
        <dbReference type="EMBL" id="SVA04714.1"/>
    </source>
</evidence>
<feature type="transmembrane region" description="Helical" evidence="1">
    <location>
        <begin position="6"/>
        <end position="25"/>
    </location>
</feature>
<evidence type="ECO:0000256" key="1">
    <source>
        <dbReference type="SAM" id="Phobius"/>
    </source>
</evidence>
<feature type="transmembrane region" description="Helical" evidence="1">
    <location>
        <begin position="76"/>
        <end position="96"/>
    </location>
</feature>
<keyword evidence="1" id="KW-0472">Membrane</keyword>
<feature type="domain" description="DUF6644" evidence="2">
    <location>
        <begin position="9"/>
        <end position="98"/>
    </location>
</feature>
<feature type="transmembrane region" description="Helical" evidence="1">
    <location>
        <begin position="37"/>
        <end position="56"/>
    </location>
</feature>
<dbReference type="Pfam" id="PF20349">
    <property type="entry name" value="DUF6644"/>
    <property type="match status" value="1"/>
</dbReference>
<reference evidence="3" key="1">
    <citation type="submission" date="2018-05" db="EMBL/GenBank/DDBJ databases">
        <authorList>
            <person name="Lanie J.A."/>
            <person name="Ng W.-L."/>
            <person name="Kazmierczak K.M."/>
            <person name="Andrzejewski T.M."/>
            <person name="Davidsen T.M."/>
            <person name="Wayne K.J."/>
            <person name="Tettelin H."/>
            <person name="Glass J.I."/>
            <person name="Rusch D."/>
            <person name="Podicherti R."/>
            <person name="Tsui H.-C.T."/>
            <person name="Winkler M.E."/>
        </authorList>
    </citation>
    <scope>NUCLEOTIDE SEQUENCE</scope>
</reference>
<proteinExistence type="predicted"/>
<dbReference type="InterPro" id="IPR046586">
    <property type="entry name" value="DUF6644"/>
</dbReference>
<accession>A0A381SMR8</accession>
<gene>
    <name evidence="3" type="ORF">METZ01_LOCUS57568</name>
</gene>
<dbReference type="AlphaFoldDB" id="A0A381SMR8"/>
<sequence length="100" mass="11036">MRRELVRWTWPAFALAVITGTGLFMTRAGTYIANPAFQFKLLCLLLAGINMAWFQFRTLRSVGDWDTAAVPPPAARAAGLASLALWTSVIFAGRWVGHII</sequence>
<protein>
    <recommendedName>
        <fullName evidence="2">DUF6644 domain-containing protein</fullName>
    </recommendedName>
</protein>
<name>A0A381SMR8_9ZZZZ</name>
<organism evidence="3">
    <name type="scientific">marine metagenome</name>
    <dbReference type="NCBI Taxonomy" id="408172"/>
    <lineage>
        <taxon>unclassified sequences</taxon>
        <taxon>metagenomes</taxon>
        <taxon>ecological metagenomes</taxon>
    </lineage>
</organism>